<accession>A0ABN9UW80</accession>
<dbReference type="EMBL" id="CAUYUJ010016200">
    <property type="protein sequence ID" value="CAK0862836.1"/>
    <property type="molecule type" value="Genomic_DNA"/>
</dbReference>
<comment type="caution">
    <text evidence="1">The sequence shown here is derived from an EMBL/GenBank/DDBJ whole genome shotgun (WGS) entry which is preliminary data.</text>
</comment>
<proteinExistence type="predicted"/>
<gene>
    <name evidence="1" type="ORF">PCOR1329_LOCUS51154</name>
</gene>
<keyword evidence="2" id="KW-1185">Reference proteome</keyword>
<feature type="non-terminal residue" evidence="1">
    <location>
        <position position="1"/>
    </location>
</feature>
<organism evidence="1 2">
    <name type="scientific">Prorocentrum cordatum</name>
    <dbReference type="NCBI Taxonomy" id="2364126"/>
    <lineage>
        <taxon>Eukaryota</taxon>
        <taxon>Sar</taxon>
        <taxon>Alveolata</taxon>
        <taxon>Dinophyceae</taxon>
        <taxon>Prorocentrales</taxon>
        <taxon>Prorocentraceae</taxon>
        <taxon>Prorocentrum</taxon>
    </lineage>
</organism>
<sequence>PGCRVPGCPAARAPRDRAPRECSGTWLAGLKLPMRASALLGMLLMLARPAQCTR</sequence>
<evidence type="ECO:0000313" key="2">
    <source>
        <dbReference type="Proteomes" id="UP001189429"/>
    </source>
</evidence>
<evidence type="ECO:0000313" key="1">
    <source>
        <dbReference type="EMBL" id="CAK0862836.1"/>
    </source>
</evidence>
<reference evidence="1" key="1">
    <citation type="submission" date="2023-10" db="EMBL/GenBank/DDBJ databases">
        <authorList>
            <person name="Chen Y."/>
            <person name="Shah S."/>
            <person name="Dougan E. K."/>
            <person name="Thang M."/>
            <person name="Chan C."/>
        </authorList>
    </citation>
    <scope>NUCLEOTIDE SEQUENCE [LARGE SCALE GENOMIC DNA]</scope>
</reference>
<feature type="non-terminal residue" evidence="1">
    <location>
        <position position="54"/>
    </location>
</feature>
<name>A0ABN9UW80_9DINO</name>
<protein>
    <submittedName>
        <fullName evidence="1">Uncharacterized protein</fullName>
    </submittedName>
</protein>
<dbReference type="Proteomes" id="UP001189429">
    <property type="component" value="Unassembled WGS sequence"/>
</dbReference>